<evidence type="ECO:0000313" key="2">
    <source>
        <dbReference type="Proteomes" id="UP001156856"/>
    </source>
</evidence>
<evidence type="ECO:0000313" key="1">
    <source>
        <dbReference type="EMBL" id="GLS64895.1"/>
    </source>
</evidence>
<dbReference type="EMBL" id="BSPK01000056">
    <property type="protein sequence ID" value="GLS64895.1"/>
    <property type="molecule type" value="Genomic_DNA"/>
</dbReference>
<sequence>MTNFHQLLNWTLKRGSHLFPGPDGGTCINEAAIVACGFPYQPVQAHTDMPSCFSRPICRLALFLNDEAGNVERCQRALNTP</sequence>
<proteinExistence type="predicted"/>
<name>A0ABQ6DJV6_9HYPH</name>
<accession>A0ABQ6DJV6</accession>
<reference evidence="2" key="1">
    <citation type="journal article" date="2019" name="Int. J. Syst. Evol. Microbiol.">
        <title>The Global Catalogue of Microorganisms (GCM) 10K type strain sequencing project: providing services to taxonomists for standard genome sequencing and annotation.</title>
        <authorList>
            <consortium name="The Broad Institute Genomics Platform"/>
            <consortium name="The Broad Institute Genome Sequencing Center for Infectious Disease"/>
            <person name="Wu L."/>
            <person name="Ma J."/>
        </authorList>
    </citation>
    <scope>NUCLEOTIDE SEQUENCE [LARGE SCALE GENOMIC DNA]</scope>
    <source>
        <strain evidence="2">NBRC 107715</strain>
    </source>
</reference>
<comment type="caution">
    <text evidence="1">The sequence shown here is derived from an EMBL/GenBank/DDBJ whole genome shotgun (WGS) entry which is preliminary data.</text>
</comment>
<dbReference type="Proteomes" id="UP001156856">
    <property type="component" value="Unassembled WGS sequence"/>
</dbReference>
<keyword evidence="2" id="KW-1185">Reference proteome</keyword>
<protein>
    <submittedName>
        <fullName evidence="1">Uncharacterized protein</fullName>
    </submittedName>
</protein>
<organism evidence="1 2">
    <name type="scientific">Methylobacterium oxalidis</name>
    <dbReference type="NCBI Taxonomy" id="944322"/>
    <lineage>
        <taxon>Bacteria</taxon>
        <taxon>Pseudomonadati</taxon>
        <taxon>Pseudomonadota</taxon>
        <taxon>Alphaproteobacteria</taxon>
        <taxon>Hyphomicrobiales</taxon>
        <taxon>Methylobacteriaceae</taxon>
        <taxon>Methylobacterium</taxon>
    </lineage>
</organism>
<gene>
    <name evidence="1" type="ORF">GCM10007888_32760</name>
</gene>